<feature type="transmembrane region" description="Helical" evidence="1">
    <location>
        <begin position="41"/>
        <end position="62"/>
    </location>
</feature>
<comment type="caution">
    <text evidence="2">The sequence shown here is derived from an EMBL/GenBank/DDBJ whole genome shotgun (WGS) entry which is preliminary data.</text>
</comment>
<keyword evidence="1" id="KW-0812">Transmembrane</keyword>
<reference evidence="2 3" key="1">
    <citation type="submission" date="2019-10" db="EMBL/GenBank/DDBJ databases">
        <title>Assembly and Annotation for the nematode Trichostrongylus colubriformis.</title>
        <authorList>
            <person name="Martin J."/>
        </authorList>
    </citation>
    <scope>NUCLEOTIDE SEQUENCE [LARGE SCALE GENOMIC DNA]</scope>
    <source>
        <strain evidence="2">G859</strain>
        <tissue evidence="2">Whole worm</tissue>
    </source>
</reference>
<evidence type="ECO:0000313" key="3">
    <source>
        <dbReference type="Proteomes" id="UP001331761"/>
    </source>
</evidence>
<dbReference type="AlphaFoldDB" id="A0AAN8F070"/>
<keyword evidence="1" id="KW-1133">Transmembrane helix</keyword>
<keyword evidence="3" id="KW-1185">Reference proteome</keyword>
<feature type="transmembrane region" description="Helical" evidence="1">
    <location>
        <begin position="6"/>
        <end position="29"/>
    </location>
</feature>
<dbReference type="EMBL" id="WIXE01018770">
    <property type="protein sequence ID" value="KAK5970650.1"/>
    <property type="molecule type" value="Genomic_DNA"/>
</dbReference>
<protein>
    <submittedName>
        <fullName evidence="2">Uncharacterized protein</fullName>
    </submittedName>
</protein>
<dbReference type="Proteomes" id="UP001331761">
    <property type="component" value="Unassembled WGS sequence"/>
</dbReference>
<organism evidence="2 3">
    <name type="scientific">Trichostrongylus colubriformis</name>
    <name type="common">Black scour worm</name>
    <dbReference type="NCBI Taxonomy" id="6319"/>
    <lineage>
        <taxon>Eukaryota</taxon>
        <taxon>Metazoa</taxon>
        <taxon>Ecdysozoa</taxon>
        <taxon>Nematoda</taxon>
        <taxon>Chromadorea</taxon>
        <taxon>Rhabditida</taxon>
        <taxon>Rhabditina</taxon>
        <taxon>Rhabditomorpha</taxon>
        <taxon>Strongyloidea</taxon>
        <taxon>Trichostrongylidae</taxon>
        <taxon>Trichostrongylus</taxon>
    </lineage>
</organism>
<evidence type="ECO:0000256" key="1">
    <source>
        <dbReference type="SAM" id="Phobius"/>
    </source>
</evidence>
<keyword evidence="1" id="KW-0472">Membrane</keyword>
<gene>
    <name evidence="2" type="ORF">GCK32_019879</name>
</gene>
<evidence type="ECO:0000313" key="2">
    <source>
        <dbReference type="EMBL" id="KAK5970650.1"/>
    </source>
</evidence>
<feature type="transmembrane region" description="Helical" evidence="1">
    <location>
        <begin position="121"/>
        <end position="142"/>
    </location>
</feature>
<accession>A0AAN8F070</accession>
<feature type="non-terminal residue" evidence="2">
    <location>
        <position position="149"/>
    </location>
</feature>
<name>A0AAN8F070_TRICO</name>
<feature type="transmembrane region" description="Helical" evidence="1">
    <location>
        <begin position="82"/>
        <end position="101"/>
    </location>
</feature>
<sequence length="149" mass="17018">MFYFVSQITIYTTILFCGLVVNAYIVYGLLRRRSSLNEVRILIVVQSIVAMLISMITIMTFPRLNISGVHVWFYPSIEPPPIIQLLLLITTLTLYSILDFILGIMSVHRVLLFLCGKRIKVFYMIVLPLVLLHVITGDIILLQETTTGK</sequence>
<proteinExistence type="predicted"/>